<evidence type="ECO:0000256" key="2">
    <source>
        <dbReference type="SAM" id="Phobius"/>
    </source>
</evidence>
<keyword evidence="2" id="KW-0472">Membrane</keyword>
<evidence type="ECO:0000256" key="1">
    <source>
        <dbReference type="SAM" id="MobiDB-lite"/>
    </source>
</evidence>
<dbReference type="OrthoDB" id="1711274at2759"/>
<dbReference type="Pfam" id="PF10551">
    <property type="entry name" value="MULE"/>
    <property type="match status" value="1"/>
</dbReference>
<comment type="caution">
    <text evidence="5">The sequence shown here is derived from an EMBL/GenBank/DDBJ whole genome shotgun (WGS) entry which is preliminary data.</text>
</comment>
<dbReference type="AlphaFoldDB" id="A0A9W7MHF9"/>
<dbReference type="Proteomes" id="UP001165190">
    <property type="component" value="Unassembled WGS sequence"/>
</dbReference>
<keyword evidence="2" id="KW-0812">Transmembrane</keyword>
<feature type="transmembrane region" description="Helical" evidence="2">
    <location>
        <begin position="524"/>
        <end position="543"/>
    </location>
</feature>
<feature type="compositionally biased region" description="Acidic residues" evidence="1">
    <location>
        <begin position="26"/>
        <end position="36"/>
    </location>
</feature>
<keyword evidence="2" id="KW-1133">Transmembrane helix</keyword>
<evidence type="ECO:0000313" key="6">
    <source>
        <dbReference type="Proteomes" id="UP001165190"/>
    </source>
</evidence>
<gene>
    <name evidence="5" type="ORF">HRI_003874100</name>
</gene>
<evidence type="ECO:0000259" key="4">
    <source>
        <dbReference type="Pfam" id="PF10551"/>
    </source>
</evidence>
<feature type="domain" description="MULE transposase" evidence="4">
    <location>
        <begin position="261"/>
        <end position="356"/>
    </location>
</feature>
<protein>
    <submittedName>
        <fullName evidence="5">MUSTANG 7</fullName>
    </submittedName>
</protein>
<feature type="region of interest" description="Disordered" evidence="1">
    <location>
        <begin position="1"/>
        <end position="36"/>
    </location>
</feature>
<name>A0A9W7MHF9_HIBTR</name>
<keyword evidence="6" id="KW-1185">Reference proteome</keyword>
<dbReference type="InterPro" id="IPR018289">
    <property type="entry name" value="MULE_transposase_dom"/>
</dbReference>
<dbReference type="InterPro" id="IPR004332">
    <property type="entry name" value="Transposase_MuDR"/>
</dbReference>
<reference evidence="5" key="1">
    <citation type="submission" date="2023-05" db="EMBL/GenBank/DDBJ databases">
        <title>Genome and transcriptome analyses reveal genes involved in the formation of fine ridges on petal epidermal cells in Hibiscus trionum.</title>
        <authorList>
            <person name="Koshimizu S."/>
            <person name="Masuda S."/>
            <person name="Ishii T."/>
            <person name="Shirasu K."/>
            <person name="Hoshino A."/>
            <person name="Arita M."/>
        </authorList>
    </citation>
    <scope>NUCLEOTIDE SEQUENCE</scope>
    <source>
        <strain evidence="5">Hamamatsu line</strain>
    </source>
</reference>
<dbReference type="PANTHER" id="PTHR31973">
    <property type="entry name" value="POLYPROTEIN, PUTATIVE-RELATED"/>
    <property type="match status" value="1"/>
</dbReference>
<evidence type="ECO:0000313" key="5">
    <source>
        <dbReference type="EMBL" id="GMJ02049.1"/>
    </source>
</evidence>
<evidence type="ECO:0000259" key="3">
    <source>
        <dbReference type="Pfam" id="PF03108"/>
    </source>
</evidence>
<proteinExistence type="predicted"/>
<organism evidence="5 6">
    <name type="scientific">Hibiscus trionum</name>
    <name type="common">Flower of an hour</name>
    <dbReference type="NCBI Taxonomy" id="183268"/>
    <lineage>
        <taxon>Eukaryota</taxon>
        <taxon>Viridiplantae</taxon>
        <taxon>Streptophyta</taxon>
        <taxon>Embryophyta</taxon>
        <taxon>Tracheophyta</taxon>
        <taxon>Spermatophyta</taxon>
        <taxon>Magnoliopsida</taxon>
        <taxon>eudicotyledons</taxon>
        <taxon>Gunneridae</taxon>
        <taxon>Pentapetalae</taxon>
        <taxon>rosids</taxon>
        <taxon>malvids</taxon>
        <taxon>Malvales</taxon>
        <taxon>Malvaceae</taxon>
        <taxon>Malvoideae</taxon>
        <taxon>Hibiscus</taxon>
    </lineage>
</organism>
<dbReference type="Pfam" id="PF03108">
    <property type="entry name" value="DBD_Tnp_Mut"/>
    <property type="match status" value="1"/>
</dbReference>
<accession>A0A9W7MHF9</accession>
<feature type="domain" description="Transposase MuDR plant" evidence="3">
    <location>
        <begin position="66"/>
        <end position="120"/>
    </location>
</feature>
<dbReference type="EMBL" id="BSYR01000035">
    <property type="protein sequence ID" value="GMJ02049.1"/>
    <property type="molecule type" value="Genomic_DNA"/>
</dbReference>
<dbReference type="PANTHER" id="PTHR31973:SF189">
    <property type="entry name" value="TRANSPOSASE, MUDR, PLANT, MULE TRANSPOSASE DOMAIN PROTEIN-RELATED"/>
    <property type="match status" value="1"/>
</dbReference>
<sequence>MEEGLHEGNGNLEGNESDYLCSDDPREYEDSDGDTDEDKEYKICGAYKGNKKSGHAYDPNCKFPLWELGLRFVDHIHFKKAVRKYAIAKVVALTYLKSEPKRLRVRCRENCPWLLFASFDRQAECLVVKTYNHVHTCFRTNKNKLLTCKHIQKVFKDRILADPKMKTSALVTIVRQELGASASYDMCQRAKKVILRDSRGGYVEEYANLRGYAVELMHSNPGSTISIQVHRDIDNNAIFYRMYVCFAALKKGWREGCRPFIGVDGCFLKTFTQGELLVSVGRDGNNQMFPVAWEVVEGERKESWKWFLTKLMEDLNHPSGQGLALMSDQQKGLVPILNDFFAKVEHRMCVRHIYANWHKKWKEANRKIQFWNCVRATYVEDFDDQLKKLEEMGEGSTTELLGIPTKHWSRAYFSGTSKCDVLDNNLAEGFNGWILDTRCYPIINMLEEIRKKVMQRMHVKKTWAAKWPTEISPVAKQKLEKNIDHSSQCRLVWNGHGGFEVTQGEYQHTVDLERLTCTCREWELIGIPFAILFVLCFMIRKILRTTLQSGTPRKHT</sequence>